<dbReference type="RefSeq" id="WP_119323458.1">
    <property type="nucleotide sequence ID" value="NZ_AP025739.1"/>
</dbReference>
<dbReference type="Gene3D" id="2.60.40.10">
    <property type="entry name" value="Immunoglobulins"/>
    <property type="match status" value="1"/>
</dbReference>
<sequence>MDLEGYAMYEQFGAIVDHKKKNVTFKLFLPDASKDPRQYEGGGLPNITRISVLGDFQTPKSKRWDENNAIELTPTDYTDPRDNVVKGVVYTAQVEDLPEGFYEYKYRVEFKNAEPRMVSDPCGRWDGASNQNSGFVIGGESAEVLPISSRSPYKDWRVYELMIDDFTAGYRDKNEAPIQAIVRKLDYLQDLGINAIEFMPWTPWSYSGEAADTFSWGYNPVQHFGVAHRYVNNPKEETSKLVYLKQLINECHARGIHVIMDAVFNHADAAPPNLGFPYYWLYEEPADSPYVGQFAQHDYFRDLDYGNRCTLDYVRDACLYWIDNFQIDGIRFDNTLGFYQADNRGHGLPKLLTELRAGLSERDQKNFALILEHSWDYDAIDVTNKVGATSCWYDPFRARSHEFLGCQSVDTPVIAASIMRMLDTSLGFDLGRTPTPYLENHDHGRIICAGGGRDNWRRTQPYMIALFTCAGAPMIYNGQEFGSDHDVPDEGADRIIPRPLDWSFVEHDTGASLHKIYRTLMRIREEHPALRSPNFAPSIWDEGQTQFNRQGLGFDQERALVVYRRWNDDDDVSEQFFVALNFSDAAQEVDFEVPHSGPWRDLLSDKTVTPVEGRIKTEIGASWGAIFYRKK</sequence>
<dbReference type="EMBL" id="AP025739">
    <property type="protein sequence ID" value="BDI28704.1"/>
    <property type="molecule type" value="Genomic_DNA"/>
</dbReference>
<dbReference type="SMART" id="SM00642">
    <property type="entry name" value="Aamy"/>
    <property type="match status" value="1"/>
</dbReference>
<dbReference type="InterPro" id="IPR013783">
    <property type="entry name" value="Ig-like_fold"/>
</dbReference>
<dbReference type="KEGG" id="ccot:CCAX7_007550"/>
<dbReference type="InterPro" id="IPR013780">
    <property type="entry name" value="Glyco_hydro_b"/>
</dbReference>
<dbReference type="AlphaFoldDB" id="A0A402D1S1"/>
<protein>
    <submittedName>
        <fullName evidence="1">Alpha-amylase</fullName>
    </submittedName>
</protein>
<dbReference type="Proteomes" id="UP000287394">
    <property type="component" value="Chromosome"/>
</dbReference>
<dbReference type="InterPro" id="IPR006047">
    <property type="entry name" value="GH13_cat_dom"/>
</dbReference>
<gene>
    <name evidence="1" type="ORF">CCAX7_007550</name>
</gene>
<dbReference type="Gene3D" id="2.60.40.1180">
    <property type="entry name" value="Golgi alpha-mannosidase II"/>
    <property type="match status" value="1"/>
</dbReference>
<keyword evidence="2" id="KW-1185">Reference proteome</keyword>
<organism evidence="1 2">
    <name type="scientific">Capsulimonas corticalis</name>
    <dbReference type="NCBI Taxonomy" id="2219043"/>
    <lineage>
        <taxon>Bacteria</taxon>
        <taxon>Bacillati</taxon>
        <taxon>Armatimonadota</taxon>
        <taxon>Armatimonadia</taxon>
        <taxon>Capsulimonadales</taxon>
        <taxon>Capsulimonadaceae</taxon>
        <taxon>Capsulimonas</taxon>
    </lineage>
</organism>
<dbReference type="Gene3D" id="3.20.20.80">
    <property type="entry name" value="Glycosidases"/>
    <property type="match status" value="1"/>
</dbReference>
<dbReference type="PANTHER" id="PTHR43002">
    <property type="entry name" value="GLYCOGEN DEBRANCHING ENZYME"/>
    <property type="match status" value="1"/>
</dbReference>
<evidence type="ECO:0000313" key="1">
    <source>
        <dbReference type="EMBL" id="BDI28704.1"/>
    </source>
</evidence>
<proteinExistence type="predicted"/>
<name>A0A402D1S1_9BACT</name>
<dbReference type="InterPro" id="IPR017853">
    <property type="entry name" value="GH"/>
</dbReference>
<accession>A0A402D1S1</accession>
<dbReference type="GO" id="GO:0005975">
    <property type="term" value="P:carbohydrate metabolic process"/>
    <property type="evidence" value="ECO:0007669"/>
    <property type="project" value="InterPro"/>
</dbReference>
<dbReference type="SUPFAM" id="SSF51445">
    <property type="entry name" value="(Trans)glycosidases"/>
    <property type="match status" value="1"/>
</dbReference>
<dbReference type="OrthoDB" id="9800174at2"/>
<dbReference type="SUPFAM" id="SSF51011">
    <property type="entry name" value="Glycosyl hydrolase domain"/>
    <property type="match status" value="1"/>
</dbReference>
<evidence type="ECO:0000313" key="2">
    <source>
        <dbReference type="Proteomes" id="UP000287394"/>
    </source>
</evidence>
<reference evidence="1 2" key="1">
    <citation type="journal article" date="2019" name="Int. J. Syst. Evol. Microbiol.">
        <title>Capsulimonas corticalis gen. nov., sp. nov., an aerobic capsulated bacterium, of a novel bacterial order, Capsulimonadales ord. nov., of the class Armatimonadia of the phylum Armatimonadetes.</title>
        <authorList>
            <person name="Li J."/>
            <person name="Kudo C."/>
            <person name="Tonouchi A."/>
        </authorList>
    </citation>
    <scope>NUCLEOTIDE SEQUENCE [LARGE SCALE GENOMIC DNA]</scope>
    <source>
        <strain evidence="1 2">AX-7</strain>
    </source>
</reference>
<dbReference type="Pfam" id="PF00128">
    <property type="entry name" value="Alpha-amylase"/>
    <property type="match status" value="2"/>
</dbReference>